<dbReference type="PANTHER" id="PTHR43443:SF1">
    <property type="entry name" value="3-HEXULOSE-6-PHOSPHATE ISOMERASE"/>
    <property type="match status" value="1"/>
</dbReference>
<comment type="similarity">
    <text evidence="1">Belongs to the SIS family. PHI subfamily.</text>
</comment>
<dbReference type="PROSITE" id="PS51464">
    <property type="entry name" value="SIS"/>
    <property type="match status" value="1"/>
</dbReference>
<dbReference type="CDD" id="cd05005">
    <property type="entry name" value="SIS_PHI"/>
    <property type="match status" value="1"/>
</dbReference>
<keyword evidence="3" id="KW-0413">Isomerase</keyword>
<dbReference type="NCBIfam" id="TIGR03127">
    <property type="entry name" value="RuMP_HxlB"/>
    <property type="match status" value="1"/>
</dbReference>
<evidence type="ECO:0000313" key="4">
    <source>
        <dbReference type="Proteomes" id="UP000191980"/>
    </source>
</evidence>
<dbReference type="GO" id="GO:0097367">
    <property type="term" value="F:carbohydrate derivative binding"/>
    <property type="evidence" value="ECO:0007669"/>
    <property type="project" value="InterPro"/>
</dbReference>
<evidence type="ECO:0000313" key="3">
    <source>
        <dbReference type="EMBL" id="OQK17355.1"/>
    </source>
</evidence>
<gene>
    <name evidence="3" type="ORF">AU255_05585</name>
</gene>
<comment type="caution">
    <text evidence="3">The sequence shown here is derived from an EMBL/GenBank/DDBJ whole genome shotgun (WGS) entry which is preliminary data.</text>
</comment>
<dbReference type="InterPro" id="IPR046348">
    <property type="entry name" value="SIS_dom_sf"/>
</dbReference>
<sequence>MHQQLVVDKLTSILSATDDSYDEKLTTMLDKANRIFLAGAGRSKLVGNFFAMRLVHSGYDVSVVGEIVTPSIKQGDLLIIISGSGETEQLIAFTKKAKGVGADIMLISAKGDSTIGDLADGVFQIGTPEMYSKVKGMPMGTVFELSTLLFLEATISHIIHDKGIPEEIMRERHANME</sequence>
<dbReference type="OrthoDB" id="9797832at2"/>
<dbReference type="Pfam" id="PF01380">
    <property type="entry name" value="SIS"/>
    <property type="match status" value="1"/>
</dbReference>
<name>A0A1V8M731_9GAMM</name>
<dbReference type="AlphaFoldDB" id="A0A1V8M731"/>
<dbReference type="PANTHER" id="PTHR43443">
    <property type="entry name" value="3-HEXULOSE-6-PHOSPHATE ISOMERASE"/>
    <property type="match status" value="1"/>
</dbReference>
<proteinExistence type="inferred from homology"/>
<protein>
    <submittedName>
        <fullName evidence="3">3-hexulose-6-phosphate isomerase</fullName>
    </submittedName>
</protein>
<reference evidence="3 4" key="1">
    <citation type="submission" date="2015-12" db="EMBL/GenBank/DDBJ databases">
        <authorList>
            <person name="Shamseldin A."/>
            <person name="Moawad H."/>
            <person name="Abd El-Rahim W.M."/>
            <person name="Sadowsky M.J."/>
        </authorList>
    </citation>
    <scope>NUCLEOTIDE SEQUENCE [LARGE SCALE GENOMIC DNA]</scope>
    <source>
        <strain evidence="3 4">WF1</strain>
    </source>
</reference>
<dbReference type="SUPFAM" id="SSF53697">
    <property type="entry name" value="SIS domain"/>
    <property type="match status" value="1"/>
</dbReference>
<evidence type="ECO:0000256" key="1">
    <source>
        <dbReference type="ARBA" id="ARBA00009235"/>
    </source>
</evidence>
<dbReference type="Proteomes" id="UP000191980">
    <property type="component" value="Unassembled WGS sequence"/>
</dbReference>
<dbReference type="RefSeq" id="WP_080521968.1">
    <property type="nucleotide sequence ID" value="NZ_LPUF01000001.1"/>
</dbReference>
<accession>A0A1V8M731</accession>
<organism evidence="3 4">
    <name type="scientific">Methyloprofundus sedimenti</name>
    <dbReference type="NCBI Taxonomy" id="1420851"/>
    <lineage>
        <taxon>Bacteria</taxon>
        <taxon>Pseudomonadati</taxon>
        <taxon>Pseudomonadota</taxon>
        <taxon>Gammaproteobacteria</taxon>
        <taxon>Methylococcales</taxon>
        <taxon>Methylococcaceae</taxon>
        <taxon>Methyloprofundus</taxon>
    </lineage>
</organism>
<dbReference type="STRING" id="1420851.AU255_05585"/>
<dbReference type="Gene3D" id="3.40.50.10490">
    <property type="entry name" value="Glucose-6-phosphate isomerase like protein, domain 1"/>
    <property type="match status" value="1"/>
</dbReference>
<dbReference type="InterPro" id="IPR017552">
    <property type="entry name" value="PHI/rmpB"/>
</dbReference>
<dbReference type="GO" id="GO:1901135">
    <property type="term" value="P:carbohydrate derivative metabolic process"/>
    <property type="evidence" value="ECO:0007669"/>
    <property type="project" value="InterPro"/>
</dbReference>
<dbReference type="InterPro" id="IPR001347">
    <property type="entry name" value="SIS_dom"/>
</dbReference>
<dbReference type="GO" id="GO:0016853">
    <property type="term" value="F:isomerase activity"/>
    <property type="evidence" value="ECO:0007669"/>
    <property type="project" value="UniProtKB-KW"/>
</dbReference>
<keyword evidence="4" id="KW-1185">Reference proteome</keyword>
<dbReference type="EMBL" id="LPUF01000001">
    <property type="protein sequence ID" value="OQK17355.1"/>
    <property type="molecule type" value="Genomic_DNA"/>
</dbReference>
<evidence type="ECO:0000259" key="2">
    <source>
        <dbReference type="PROSITE" id="PS51464"/>
    </source>
</evidence>
<feature type="domain" description="SIS" evidence="2">
    <location>
        <begin position="25"/>
        <end position="165"/>
    </location>
</feature>